<organism evidence="3 4">
    <name type="scientific">Mucilaginibacter gossypii</name>
    <dbReference type="NCBI Taxonomy" id="551996"/>
    <lineage>
        <taxon>Bacteria</taxon>
        <taxon>Pseudomonadati</taxon>
        <taxon>Bacteroidota</taxon>
        <taxon>Sphingobacteriia</taxon>
        <taxon>Sphingobacteriales</taxon>
        <taxon>Sphingobacteriaceae</taxon>
        <taxon>Mucilaginibacter</taxon>
    </lineage>
</organism>
<keyword evidence="1" id="KW-1133">Transmembrane helix</keyword>
<accession>A0A1G7RKA6</accession>
<feature type="transmembrane region" description="Helical" evidence="1">
    <location>
        <begin position="23"/>
        <end position="42"/>
    </location>
</feature>
<dbReference type="STRING" id="551996.SAMN05192573_102269"/>
<reference evidence="4" key="1">
    <citation type="submission" date="2016-10" db="EMBL/GenBank/DDBJ databases">
        <authorList>
            <person name="Varghese N."/>
            <person name="Submissions S."/>
        </authorList>
    </citation>
    <scope>NUCLEOTIDE SEQUENCE [LARGE SCALE GENOMIC DNA]</scope>
    <source>
        <strain evidence="4">Gh-67</strain>
    </source>
</reference>
<keyword evidence="1" id="KW-0812">Transmembrane</keyword>
<dbReference type="Pfam" id="PF12508">
    <property type="entry name" value="Transposon_TraM"/>
    <property type="match status" value="1"/>
</dbReference>
<feature type="domain" description="Conjugative transposon TraM C-terminal" evidence="2">
    <location>
        <begin position="275"/>
        <end position="419"/>
    </location>
</feature>
<evidence type="ECO:0000313" key="3">
    <source>
        <dbReference type="EMBL" id="SDG11135.1"/>
    </source>
</evidence>
<evidence type="ECO:0000256" key="1">
    <source>
        <dbReference type="SAM" id="Phobius"/>
    </source>
</evidence>
<keyword evidence="4" id="KW-1185">Reference proteome</keyword>
<protein>
    <submittedName>
        <fullName evidence="3">Bacteroides conjugative transposon TraM protein</fullName>
    </submittedName>
</protein>
<sequence>MNAVLNSGQLPQHTPEFLKERKFLVIMPLLIIPFLTMAFWALGGGKQSASAFENSNAQGLNATLPQAQFKDQKAQDKMGVYQTVKTDSASSASSGVSESFVKSMGLDAAKAGHTDSVTQRSTANLTGGPTIADVNEAKIQAKLAAINQQINQPETPNYGSGGTSSPQSAADVKRLELMMKAMNGSGSSSDPEMKQLTQMLQQINDIQNPGNANSRLRNQSLKNHGRVYAVMAANDDDDYHSASNKMQVSYASYDGGGQSKKRRSANTAETAGNTIQAVVHEDQTLVTGAVIKLRLLDGIYVNGKMIPKGSFVYGTCSLNNERLEVKITSIRYLNNILPVALAVYDLDGMEGLYVPGSIGRDAAKNGVGDAVQSMQLLSMDQSVGTQAASAGVEAAKGLFNHKVKQIKVKVKAGYEVLLKDSNDRDN</sequence>
<dbReference type="NCBIfam" id="TIGR03779">
    <property type="entry name" value="Bac_Flav_CT_M"/>
    <property type="match status" value="1"/>
</dbReference>
<dbReference type="InterPro" id="IPR055407">
    <property type="entry name" value="TraM_C"/>
</dbReference>
<gene>
    <name evidence="3" type="ORF">SAMN05192573_102269</name>
</gene>
<dbReference type="RefSeq" id="WP_091163175.1">
    <property type="nucleotide sequence ID" value="NZ_FNCG01000002.1"/>
</dbReference>
<proteinExistence type="predicted"/>
<dbReference type="EMBL" id="FNCG01000002">
    <property type="protein sequence ID" value="SDG11135.1"/>
    <property type="molecule type" value="Genomic_DNA"/>
</dbReference>
<dbReference type="Proteomes" id="UP000199705">
    <property type="component" value="Unassembled WGS sequence"/>
</dbReference>
<dbReference type="AlphaFoldDB" id="A0A1G7RKA6"/>
<dbReference type="InterPro" id="IPR022187">
    <property type="entry name" value="Conjug_transposon_TraM"/>
</dbReference>
<keyword evidence="1" id="KW-0472">Membrane</keyword>
<evidence type="ECO:0000259" key="2">
    <source>
        <dbReference type="Pfam" id="PF12508"/>
    </source>
</evidence>
<name>A0A1G7RKA6_9SPHI</name>
<evidence type="ECO:0000313" key="4">
    <source>
        <dbReference type="Proteomes" id="UP000199705"/>
    </source>
</evidence>